<evidence type="ECO:0000256" key="9">
    <source>
        <dbReference type="ARBA" id="ARBA00022679"/>
    </source>
</evidence>
<dbReference type="Gene3D" id="3.90.1150.10">
    <property type="entry name" value="Aspartate Aminotransferase, domain 1"/>
    <property type="match status" value="1"/>
</dbReference>
<keyword evidence="10 14" id="KW-0663">Pyridoxal phosphate</keyword>
<evidence type="ECO:0000256" key="10">
    <source>
        <dbReference type="ARBA" id="ARBA00022898"/>
    </source>
</evidence>
<evidence type="ECO:0000256" key="4">
    <source>
        <dbReference type="ARBA" id="ARBA00011738"/>
    </source>
</evidence>
<dbReference type="SMR" id="A0A172WD62"/>
<evidence type="ECO:0000313" key="16">
    <source>
        <dbReference type="EMBL" id="ANF16909.1"/>
    </source>
</evidence>
<comment type="cofactor">
    <cofactor evidence="1 14">
        <name>pyridoxal 5'-phosphate</name>
        <dbReference type="ChEBI" id="CHEBI:597326"/>
    </cofactor>
</comment>
<dbReference type="InterPro" id="IPR004839">
    <property type="entry name" value="Aminotransferase_I/II_large"/>
</dbReference>
<feature type="domain" description="Aminotransferase class I/classII large" evidence="15">
    <location>
        <begin position="48"/>
        <end position="350"/>
    </location>
</feature>
<dbReference type="EMBL" id="CP011299">
    <property type="protein sequence ID" value="ANF16909.1"/>
    <property type="molecule type" value="Genomic_DNA"/>
</dbReference>
<organism evidence="16 17">
    <name type="scientific">Buchnera aphidicola subsp. Schlechtendalia chinensis</name>
    <dbReference type="NCBI Taxonomy" id="118110"/>
    <lineage>
        <taxon>Bacteria</taxon>
        <taxon>Pseudomonadati</taxon>
        <taxon>Pseudomonadota</taxon>
        <taxon>Gammaproteobacteria</taxon>
        <taxon>Enterobacterales</taxon>
        <taxon>Erwiniaceae</taxon>
        <taxon>Buchnera</taxon>
    </lineage>
</organism>
<dbReference type="GO" id="GO:0004400">
    <property type="term" value="F:histidinol-phosphate transaminase activity"/>
    <property type="evidence" value="ECO:0007669"/>
    <property type="project" value="UniProtKB-UniRule"/>
</dbReference>
<name>A0A172WD62_BUCSC</name>
<evidence type="ECO:0000256" key="1">
    <source>
        <dbReference type="ARBA" id="ARBA00001933"/>
    </source>
</evidence>
<evidence type="ECO:0000256" key="2">
    <source>
        <dbReference type="ARBA" id="ARBA00005011"/>
    </source>
</evidence>
<gene>
    <name evidence="14" type="primary">hisC</name>
    <name evidence="16" type="ORF">XW81_00475</name>
</gene>
<dbReference type="Pfam" id="PF00155">
    <property type="entry name" value="Aminotran_1_2"/>
    <property type="match status" value="1"/>
</dbReference>
<evidence type="ECO:0000256" key="14">
    <source>
        <dbReference type="HAMAP-Rule" id="MF_01023"/>
    </source>
</evidence>
<dbReference type="InterPro" id="IPR005861">
    <property type="entry name" value="HisP_aminotrans"/>
</dbReference>
<dbReference type="SUPFAM" id="SSF53383">
    <property type="entry name" value="PLP-dependent transferases"/>
    <property type="match status" value="1"/>
</dbReference>
<keyword evidence="9 14" id="KW-0808">Transferase</keyword>
<accession>A0A172WD62</accession>
<reference evidence="16 17" key="1">
    <citation type="submission" date="2015-04" db="EMBL/GenBank/DDBJ databases">
        <title>Buchnera aphidicola assembly.</title>
        <authorList>
            <person name="Zhang Y."/>
        </authorList>
    </citation>
    <scope>NUCLEOTIDE SEQUENCE [LARGE SCALE GENOMIC DNA]</scope>
    <source>
        <strain evidence="16 17">SC</strain>
    </source>
</reference>
<evidence type="ECO:0000256" key="13">
    <source>
        <dbReference type="ARBA" id="ARBA00047481"/>
    </source>
</evidence>
<dbReference type="NCBIfam" id="TIGR01141">
    <property type="entry name" value="hisC"/>
    <property type="match status" value="1"/>
</dbReference>
<dbReference type="PANTHER" id="PTHR42885">
    <property type="entry name" value="HISTIDINOL-PHOSPHATE AMINOTRANSFERASE-RELATED"/>
    <property type="match status" value="1"/>
</dbReference>
<evidence type="ECO:0000313" key="17">
    <source>
        <dbReference type="Proteomes" id="UP000077654"/>
    </source>
</evidence>
<protein>
    <recommendedName>
        <fullName evidence="6 14">Histidinol-phosphate aminotransferase</fullName>
        <ecNumber evidence="5 14">2.6.1.9</ecNumber>
    </recommendedName>
    <alternativeName>
        <fullName evidence="12 14">Imidazole acetol-phosphate transaminase</fullName>
    </alternativeName>
</protein>
<evidence type="ECO:0000256" key="8">
    <source>
        <dbReference type="ARBA" id="ARBA00022605"/>
    </source>
</evidence>
<dbReference type="InterPro" id="IPR015421">
    <property type="entry name" value="PyrdxlP-dep_Trfase_major"/>
</dbReference>
<dbReference type="AlphaFoldDB" id="A0A172WD62"/>
<comment type="catalytic activity">
    <reaction evidence="13 14">
        <text>L-histidinol phosphate + 2-oxoglutarate = 3-(imidazol-4-yl)-2-oxopropyl phosphate + L-glutamate</text>
        <dbReference type="Rhea" id="RHEA:23744"/>
        <dbReference type="ChEBI" id="CHEBI:16810"/>
        <dbReference type="ChEBI" id="CHEBI:29985"/>
        <dbReference type="ChEBI" id="CHEBI:57766"/>
        <dbReference type="ChEBI" id="CHEBI:57980"/>
        <dbReference type="EC" id="2.6.1.9"/>
    </reaction>
</comment>
<dbReference type="PROSITE" id="PS00599">
    <property type="entry name" value="AA_TRANSFER_CLASS_2"/>
    <property type="match status" value="1"/>
</dbReference>
<dbReference type="PANTHER" id="PTHR42885:SF2">
    <property type="entry name" value="HISTIDINOL-PHOSPHATE AMINOTRANSFERASE"/>
    <property type="match status" value="1"/>
</dbReference>
<dbReference type="EC" id="2.6.1.9" evidence="5 14"/>
<dbReference type="Proteomes" id="UP000077654">
    <property type="component" value="Chromosome"/>
</dbReference>
<proteinExistence type="inferred from homology"/>
<evidence type="ECO:0000256" key="5">
    <source>
        <dbReference type="ARBA" id="ARBA00012748"/>
    </source>
</evidence>
<evidence type="ECO:0000256" key="7">
    <source>
        <dbReference type="ARBA" id="ARBA00022576"/>
    </source>
</evidence>
<dbReference type="CDD" id="cd00609">
    <property type="entry name" value="AAT_like"/>
    <property type="match status" value="1"/>
</dbReference>
<evidence type="ECO:0000256" key="6">
    <source>
        <dbReference type="ARBA" id="ARBA00018048"/>
    </source>
</evidence>
<keyword evidence="8 14" id="KW-0028">Amino-acid biosynthesis</keyword>
<evidence type="ECO:0000256" key="3">
    <source>
        <dbReference type="ARBA" id="ARBA00007970"/>
    </source>
</evidence>
<keyword evidence="17" id="KW-1185">Reference proteome</keyword>
<dbReference type="OrthoDB" id="9813612at2"/>
<dbReference type="InterPro" id="IPR001917">
    <property type="entry name" value="Aminotrans_II_pyridoxalP_BS"/>
</dbReference>
<comment type="similarity">
    <text evidence="3 14">Belongs to the class-II pyridoxal-phosphate-dependent aminotransferase family. Histidinol-phosphate aminotransferase subfamily.</text>
</comment>
<evidence type="ECO:0000256" key="11">
    <source>
        <dbReference type="ARBA" id="ARBA00023102"/>
    </source>
</evidence>
<comment type="subunit">
    <text evidence="4 14">Homodimer.</text>
</comment>
<comment type="pathway">
    <text evidence="2 14">Amino-acid biosynthesis; L-histidine biosynthesis; L-histidine from 5-phospho-alpha-D-ribose 1-diphosphate: step 7/9.</text>
</comment>
<dbReference type="PATRIC" id="fig|118110.3.peg.89"/>
<evidence type="ECO:0000256" key="12">
    <source>
        <dbReference type="ARBA" id="ARBA00030262"/>
    </source>
</evidence>
<sequence>MNIKQLVRKNIQELQPYQSARTIGGKGDIWLNANECPTFNRLKLENIFLNRYPECQPRELLLRYSSYIGLDKKNILITRGSDEAIELLIKTFCEPQCDRIVFCPPTYDMYNVSANIMGVECLQIPLLNHSWQLDLKVIKKCINNFKLIYLCNPNNPTGSLINFRDVLALLKMTYGKSLVIIDEAYIEFSPMNSLVNLISQYSNLVVLRTLSKAFSLAGLRCGFVLANFSVIKFLLKVINPYPISTPTSSIAIQFLSNINISKMQDRVFSLILNRCWLINELKLISNCIDHIFYSASNYVLVRFRNSNKVFHELSNQGIIVRDQSKKINLKNCIRISIGTSQECLKVIHAIRKIDCLYVN</sequence>
<dbReference type="HAMAP" id="MF_01023">
    <property type="entry name" value="HisC_aminotrans_2"/>
    <property type="match status" value="1"/>
</dbReference>
<keyword evidence="11 14" id="KW-0368">Histidine biosynthesis</keyword>
<dbReference type="Gene3D" id="3.40.640.10">
    <property type="entry name" value="Type I PLP-dependent aspartate aminotransferase-like (Major domain)"/>
    <property type="match status" value="1"/>
</dbReference>
<keyword evidence="7 14" id="KW-0032">Aminotransferase</keyword>
<dbReference type="InterPro" id="IPR015422">
    <property type="entry name" value="PyrdxlP-dep_Trfase_small"/>
</dbReference>
<evidence type="ECO:0000259" key="15">
    <source>
        <dbReference type="Pfam" id="PF00155"/>
    </source>
</evidence>
<dbReference type="InterPro" id="IPR015424">
    <property type="entry name" value="PyrdxlP-dep_Trfase"/>
</dbReference>
<dbReference type="UniPathway" id="UPA00031">
    <property type="reaction ID" value="UER00012"/>
</dbReference>
<dbReference type="RefSeq" id="WP_075473886.1">
    <property type="nucleotide sequence ID" value="NZ_CP011299.1"/>
</dbReference>
<dbReference type="GO" id="GO:0030170">
    <property type="term" value="F:pyridoxal phosphate binding"/>
    <property type="evidence" value="ECO:0007669"/>
    <property type="project" value="InterPro"/>
</dbReference>
<feature type="modified residue" description="N6-(pyridoxal phosphate)lysine" evidence="14">
    <location>
        <position position="212"/>
    </location>
</feature>
<dbReference type="GO" id="GO:0000105">
    <property type="term" value="P:L-histidine biosynthetic process"/>
    <property type="evidence" value="ECO:0007669"/>
    <property type="project" value="UniProtKB-UniRule"/>
</dbReference>